<dbReference type="InterPro" id="IPR021994">
    <property type="entry name" value="DUF3592"/>
</dbReference>
<dbReference type="STRING" id="1457250.GCA_000755225_00731"/>
<protein>
    <submittedName>
        <fullName evidence="3">DUF3592 domain-containing protein</fullName>
    </submittedName>
</protein>
<sequence>MNGEISGIPVEISRVRAVLLLVGLAVTAYGGYDYVQQTSAIDDAEPVEATIEEMSISETDGRRSHYYSASVTFTYAYQGTTYTSDDLYPGTLDATFDTRSEAESALEPYEENATATAYVEPATPGEGFLKRQTTQGPLKMLAGGALLVLVLTLDAVGARKPGQGTELQPVDDREPRRYQTLFGIDRDTVNDTSKRLIKLAVIVVPLSLIGVAVLLFATETGAREEPTQVGLTDPIGFLLGTAFLAIVVLIASIFLYGIWSYTEYRRLRARIPEPRPPSPFTRPTRLVSILFTNDGLDPYGTRVKRTGFAFVVALFLCGVLFEILVL</sequence>
<feature type="domain" description="DUF3592" evidence="2">
    <location>
        <begin position="47"/>
        <end position="132"/>
    </location>
</feature>
<proteinExistence type="predicted"/>
<reference evidence="3 4" key="1">
    <citation type="journal article" date="2019" name="Nat. Commun.">
        <title>A new type of DNA phosphorothioation-based antiviral system in archaea.</title>
        <authorList>
            <person name="Xiong L."/>
            <person name="Liu S."/>
            <person name="Chen S."/>
            <person name="Xiao Y."/>
            <person name="Zhu B."/>
            <person name="Gao Y."/>
            <person name="Zhang Y."/>
            <person name="Chen B."/>
            <person name="Luo J."/>
            <person name="Deng Z."/>
            <person name="Chen X."/>
            <person name="Wang L."/>
            <person name="Chen S."/>
        </authorList>
    </citation>
    <scope>NUCLEOTIDE SEQUENCE [LARGE SCALE GENOMIC DNA]</scope>
    <source>
        <strain evidence="3 4">CBA1105</strain>
    </source>
</reference>
<keyword evidence="4" id="KW-1185">Reference proteome</keyword>
<dbReference type="AlphaFoldDB" id="A0A4D6HDN4"/>
<keyword evidence="1" id="KW-1133">Transmembrane helix</keyword>
<keyword evidence="1" id="KW-0472">Membrane</keyword>
<dbReference type="RefSeq" id="WP_049994693.1">
    <property type="nucleotide sequence ID" value="NZ_CP031310.1"/>
</dbReference>
<dbReference type="OrthoDB" id="186649at2157"/>
<evidence type="ECO:0000256" key="1">
    <source>
        <dbReference type="SAM" id="Phobius"/>
    </source>
</evidence>
<dbReference type="KEGG" id="hsn:DV733_10810"/>
<dbReference type="GeneID" id="39848359"/>
<name>A0A4D6HDN4_9EURY</name>
<keyword evidence="1" id="KW-0812">Transmembrane</keyword>
<accession>A0A4D6HDN4</accession>
<dbReference type="Pfam" id="PF12158">
    <property type="entry name" value="DUF3592"/>
    <property type="match status" value="1"/>
</dbReference>
<organism evidence="3 4">
    <name type="scientific">Halapricum salinum</name>
    <dbReference type="NCBI Taxonomy" id="1457250"/>
    <lineage>
        <taxon>Archaea</taxon>
        <taxon>Methanobacteriati</taxon>
        <taxon>Methanobacteriota</taxon>
        <taxon>Stenosarchaea group</taxon>
        <taxon>Halobacteria</taxon>
        <taxon>Halobacteriales</taxon>
        <taxon>Haloarculaceae</taxon>
        <taxon>Halapricum</taxon>
    </lineage>
</organism>
<feature type="transmembrane region" description="Helical" evidence="1">
    <location>
        <begin position="196"/>
        <end position="217"/>
    </location>
</feature>
<feature type="transmembrane region" description="Helical" evidence="1">
    <location>
        <begin position="307"/>
        <end position="325"/>
    </location>
</feature>
<evidence type="ECO:0000313" key="4">
    <source>
        <dbReference type="Proteomes" id="UP000296706"/>
    </source>
</evidence>
<gene>
    <name evidence="3" type="ORF">DV733_10810</name>
</gene>
<dbReference type="EMBL" id="CP031310">
    <property type="protein sequence ID" value="QCC51695.1"/>
    <property type="molecule type" value="Genomic_DNA"/>
</dbReference>
<evidence type="ECO:0000313" key="3">
    <source>
        <dbReference type="EMBL" id="QCC51695.1"/>
    </source>
</evidence>
<evidence type="ECO:0000259" key="2">
    <source>
        <dbReference type="Pfam" id="PF12158"/>
    </source>
</evidence>
<feature type="transmembrane region" description="Helical" evidence="1">
    <location>
        <begin position="237"/>
        <end position="259"/>
    </location>
</feature>
<dbReference type="Proteomes" id="UP000296706">
    <property type="component" value="Chromosome"/>
</dbReference>